<keyword evidence="2" id="KW-1185">Reference proteome</keyword>
<proteinExistence type="predicted"/>
<dbReference type="EMBL" id="BMHB01000001">
    <property type="protein sequence ID" value="GGI13021.1"/>
    <property type="molecule type" value="Genomic_DNA"/>
</dbReference>
<accession>A0A8J3EY71</accession>
<organism evidence="1 2">
    <name type="scientific">Gottfriedia solisilvae</name>
    <dbReference type="NCBI Taxonomy" id="1516104"/>
    <lineage>
        <taxon>Bacteria</taxon>
        <taxon>Bacillati</taxon>
        <taxon>Bacillota</taxon>
        <taxon>Bacilli</taxon>
        <taxon>Bacillales</taxon>
        <taxon>Bacillaceae</taxon>
        <taxon>Gottfriedia</taxon>
    </lineage>
</organism>
<sequence length="238" mass="28123">MCYWSENHQLLFFTCAYVAGRYYDHELFRNSGLTGAQLSEKFREKILIWLKHRFEHGFIEWHSNTYYEEDIAPLALLIDFGDEEIKSKSTIIMDLILADMAMHLYKGLFSVTSGRCYEVQKREPLTQDVLEINEFLFGNRYTRELDYSRISANLFLCKNYQLPKVIFEIANDTELGVIKTSMGHDLEELEQFRAEKGEETAGYIQWAMESFTNPQAIRETMRMFRAYNMKANDFLKDL</sequence>
<evidence type="ECO:0000313" key="2">
    <source>
        <dbReference type="Proteomes" id="UP000626244"/>
    </source>
</evidence>
<protein>
    <submittedName>
        <fullName evidence="1">Uncharacterized protein</fullName>
    </submittedName>
</protein>
<gene>
    <name evidence="1" type="ORF">GCM10007380_15830</name>
</gene>
<reference evidence="2" key="1">
    <citation type="journal article" date="2019" name="Int. J. Syst. Evol. Microbiol.">
        <title>The Global Catalogue of Microorganisms (GCM) 10K type strain sequencing project: providing services to taxonomists for standard genome sequencing and annotation.</title>
        <authorList>
            <consortium name="The Broad Institute Genomics Platform"/>
            <consortium name="The Broad Institute Genome Sequencing Center for Infectious Disease"/>
            <person name="Wu L."/>
            <person name="Ma J."/>
        </authorList>
    </citation>
    <scope>NUCLEOTIDE SEQUENCE [LARGE SCALE GENOMIC DNA]</scope>
    <source>
        <strain evidence="2">CGMCC 1.14993</strain>
    </source>
</reference>
<evidence type="ECO:0000313" key="1">
    <source>
        <dbReference type="EMBL" id="GGI13021.1"/>
    </source>
</evidence>
<dbReference type="AlphaFoldDB" id="A0A8J3EY71"/>
<name>A0A8J3EY71_9BACI</name>
<comment type="caution">
    <text evidence="1">The sequence shown here is derived from an EMBL/GenBank/DDBJ whole genome shotgun (WGS) entry which is preliminary data.</text>
</comment>
<dbReference type="Proteomes" id="UP000626244">
    <property type="component" value="Unassembled WGS sequence"/>
</dbReference>